<proteinExistence type="predicted"/>
<reference evidence="1" key="1">
    <citation type="submission" date="2020-04" db="EMBL/GenBank/DDBJ databases">
        <authorList>
            <person name="Chiriac C."/>
            <person name="Salcher M."/>
            <person name="Ghai R."/>
            <person name="Kavagutti S V."/>
        </authorList>
    </citation>
    <scope>NUCLEOTIDE SEQUENCE</scope>
</reference>
<sequence length="131" mass="13170">MALPNGAGGYQLGDGNLNEINIVTQVAPTAKVAAATLTAAELATGIITYTGAAVALTMPLGADLDVAFPSMKVNSCFDFFIINTGATNAATVTANTGVTLVGVAAVAAVTACQWRVRKTADATYVAYRVAG</sequence>
<name>A0A6J5N1Y5_9CAUD</name>
<protein>
    <submittedName>
        <fullName evidence="1">Uncharacterized protein</fullName>
    </submittedName>
</protein>
<accession>A0A6J5N1Y5</accession>
<evidence type="ECO:0000313" key="1">
    <source>
        <dbReference type="EMBL" id="CAB4151273.1"/>
    </source>
</evidence>
<gene>
    <name evidence="1" type="ORF">UFOVP586_11</name>
</gene>
<organism evidence="1">
    <name type="scientific">uncultured Caudovirales phage</name>
    <dbReference type="NCBI Taxonomy" id="2100421"/>
    <lineage>
        <taxon>Viruses</taxon>
        <taxon>Duplodnaviria</taxon>
        <taxon>Heunggongvirae</taxon>
        <taxon>Uroviricota</taxon>
        <taxon>Caudoviricetes</taxon>
        <taxon>Peduoviridae</taxon>
        <taxon>Maltschvirus</taxon>
        <taxon>Maltschvirus maltsch</taxon>
    </lineage>
</organism>
<dbReference type="EMBL" id="LR796553">
    <property type="protein sequence ID" value="CAB4151273.1"/>
    <property type="molecule type" value="Genomic_DNA"/>
</dbReference>